<gene>
    <name evidence="2" type="ORF">NCTC11923_01416</name>
</gene>
<dbReference type="EMBL" id="LR134363">
    <property type="protein sequence ID" value="VEG74776.1"/>
    <property type="molecule type" value="Genomic_DNA"/>
</dbReference>
<accession>A0A3S4TCL4</accession>
<dbReference type="STRING" id="1278298.GCA_000428685_02502"/>
<organism evidence="2 3">
    <name type="scientific">Actinomyces slackii</name>
    <dbReference type="NCBI Taxonomy" id="52774"/>
    <lineage>
        <taxon>Bacteria</taxon>
        <taxon>Bacillati</taxon>
        <taxon>Actinomycetota</taxon>
        <taxon>Actinomycetes</taxon>
        <taxon>Actinomycetales</taxon>
        <taxon>Actinomycetaceae</taxon>
        <taxon>Actinomyces</taxon>
    </lineage>
</organism>
<reference evidence="2 3" key="1">
    <citation type="submission" date="2018-12" db="EMBL/GenBank/DDBJ databases">
        <authorList>
            <consortium name="Pathogen Informatics"/>
        </authorList>
    </citation>
    <scope>NUCLEOTIDE SEQUENCE [LARGE SCALE GENOMIC DNA]</scope>
    <source>
        <strain evidence="2 3">NCTC11923</strain>
    </source>
</reference>
<feature type="region of interest" description="Disordered" evidence="1">
    <location>
        <begin position="420"/>
        <end position="440"/>
    </location>
</feature>
<protein>
    <recommendedName>
        <fullName evidence="4">Pentapeptide repeat-containing protein</fullName>
    </recommendedName>
</protein>
<proteinExistence type="predicted"/>
<dbReference type="Pfam" id="PF13576">
    <property type="entry name" value="Pentapeptide_3"/>
    <property type="match status" value="3"/>
</dbReference>
<dbReference type="RefSeq" id="WP_126412255.1">
    <property type="nucleotide sequence ID" value="NZ_CBCRWE010000037.1"/>
</dbReference>
<dbReference type="KEGG" id="asla:NCTC11923_01416"/>
<evidence type="ECO:0008006" key="4">
    <source>
        <dbReference type="Google" id="ProtNLM"/>
    </source>
</evidence>
<dbReference type="InterPro" id="IPR001646">
    <property type="entry name" value="5peptide_repeat"/>
</dbReference>
<evidence type="ECO:0000256" key="1">
    <source>
        <dbReference type="SAM" id="MobiDB-lite"/>
    </source>
</evidence>
<keyword evidence="3" id="KW-1185">Reference proteome</keyword>
<evidence type="ECO:0000313" key="2">
    <source>
        <dbReference type="EMBL" id="VEG74776.1"/>
    </source>
</evidence>
<dbReference type="AlphaFoldDB" id="A0A3S4TCL4"/>
<dbReference type="Proteomes" id="UP000276899">
    <property type="component" value="Chromosome"/>
</dbReference>
<sequence length="440" mass="49312">MTLTALGGISAIGYLVIKFRERSSLERGEADEKLSAAVEQLGSESPQVRIAGVHALTNVADTYGGSYNQRVVDILCGYLRTDRLLKDKDGNTRYANDEAGVPDPNKPLSADGAVESTILNVIAEHLRSKQNENKHKFPVTTPGPWSNCLIDIHGAKITENLKFRRTYWHSLDSTNTTFAEAIDISGAEFMGECNFKGTRFYSDLNAHDATFRGMSIFDSCQFQGETNFARAEFCDYAGFAGSNFDREVYFNRSKFYANSVFISSYFHQETQFGECEFTEETEFESAMFYGAALFARSSFQGKAFFYRTHFAKSSHFDGTIFTRDARFTESVFTGECVFRDATFYRHAFFGNVKFLHDCSFDNVTFARSCRFDSSTFMGVTRFDGSIFYGDTSFEEIGAPESPTFFNATFSEKRFSQSTFPPGTPLCNGLPPGAIKNNSDK</sequence>
<name>A0A3S4TCL4_9ACTO</name>
<evidence type="ECO:0000313" key="3">
    <source>
        <dbReference type="Proteomes" id="UP000276899"/>
    </source>
</evidence>